<sequence length="66" mass="7538">MLSENEKRLKTLETDNIQLHEKRLKTLETDNIQLQNNLAATEHAASNAEAERYELQDEISNNSAAK</sequence>
<dbReference type="AlphaFoldDB" id="A0A9D4H8A9"/>
<reference evidence="2" key="2">
    <citation type="submission" date="2020-11" db="EMBL/GenBank/DDBJ databases">
        <authorList>
            <person name="McCartney M.A."/>
            <person name="Auch B."/>
            <person name="Kono T."/>
            <person name="Mallez S."/>
            <person name="Becker A."/>
            <person name="Gohl D.M."/>
            <person name="Silverstein K.A.T."/>
            <person name="Koren S."/>
            <person name="Bechman K.B."/>
            <person name="Herman A."/>
            <person name="Abrahante J.E."/>
            <person name="Garbe J."/>
        </authorList>
    </citation>
    <scope>NUCLEOTIDE SEQUENCE</scope>
    <source>
        <strain evidence="2">Duluth1</strain>
        <tissue evidence="2">Whole animal</tissue>
    </source>
</reference>
<gene>
    <name evidence="2" type="ORF">DPMN_131299</name>
</gene>
<keyword evidence="1" id="KW-0175">Coiled coil</keyword>
<evidence type="ECO:0000313" key="2">
    <source>
        <dbReference type="EMBL" id="KAH3829303.1"/>
    </source>
</evidence>
<comment type="caution">
    <text evidence="2">The sequence shown here is derived from an EMBL/GenBank/DDBJ whole genome shotgun (WGS) entry which is preliminary data.</text>
</comment>
<feature type="coiled-coil region" evidence="1">
    <location>
        <begin position="2"/>
        <end position="58"/>
    </location>
</feature>
<organism evidence="2 3">
    <name type="scientific">Dreissena polymorpha</name>
    <name type="common">Zebra mussel</name>
    <name type="synonym">Mytilus polymorpha</name>
    <dbReference type="NCBI Taxonomy" id="45954"/>
    <lineage>
        <taxon>Eukaryota</taxon>
        <taxon>Metazoa</taxon>
        <taxon>Spiralia</taxon>
        <taxon>Lophotrochozoa</taxon>
        <taxon>Mollusca</taxon>
        <taxon>Bivalvia</taxon>
        <taxon>Autobranchia</taxon>
        <taxon>Heteroconchia</taxon>
        <taxon>Euheterodonta</taxon>
        <taxon>Imparidentia</taxon>
        <taxon>Neoheterodontei</taxon>
        <taxon>Myida</taxon>
        <taxon>Dreissenoidea</taxon>
        <taxon>Dreissenidae</taxon>
        <taxon>Dreissena</taxon>
    </lineage>
</organism>
<evidence type="ECO:0000313" key="3">
    <source>
        <dbReference type="Proteomes" id="UP000828390"/>
    </source>
</evidence>
<reference evidence="2" key="1">
    <citation type="journal article" date="2019" name="bioRxiv">
        <title>The Genome of the Zebra Mussel, Dreissena polymorpha: A Resource for Invasive Species Research.</title>
        <authorList>
            <person name="McCartney M.A."/>
            <person name="Auch B."/>
            <person name="Kono T."/>
            <person name="Mallez S."/>
            <person name="Zhang Y."/>
            <person name="Obille A."/>
            <person name="Becker A."/>
            <person name="Abrahante J.E."/>
            <person name="Garbe J."/>
            <person name="Badalamenti J.P."/>
            <person name="Herman A."/>
            <person name="Mangelson H."/>
            <person name="Liachko I."/>
            <person name="Sullivan S."/>
            <person name="Sone E.D."/>
            <person name="Koren S."/>
            <person name="Silverstein K.A.T."/>
            <person name="Beckman K.B."/>
            <person name="Gohl D.M."/>
        </authorList>
    </citation>
    <scope>NUCLEOTIDE SEQUENCE</scope>
    <source>
        <strain evidence="2">Duluth1</strain>
        <tissue evidence="2">Whole animal</tissue>
    </source>
</reference>
<dbReference type="EMBL" id="JAIWYP010000005">
    <property type="protein sequence ID" value="KAH3829303.1"/>
    <property type="molecule type" value="Genomic_DNA"/>
</dbReference>
<proteinExistence type="predicted"/>
<protein>
    <submittedName>
        <fullName evidence="2">Uncharacterized protein</fullName>
    </submittedName>
</protein>
<accession>A0A9D4H8A9</accession>
<name>A0A9D4H8A9_DREPO</name>
<evidence type="ECO:0000256" key="1">
    <source>
        <dbReference type="SAM" id="Coils"/>
    </source>
</evidence>
<dbReference type="Proteomes" id="UP000828390">
    <property type="component" value="Unassembled WGS sequence"/>
</dbReference>
<keyword evidence="3" id="KW-1185">Reference proteome</keyword>